<protein>
    <recommendedName>
        <fullName evidence="4">Cytochrome b-c1 complex subunit 10</fullName>
    </recommendedName>
</protein>
<reference evidence="2" key="1">
    <citation type="journal article" date="2020" name="Stud. Mycol.">
        <title>101 Dothideomycetes genomes: a test case for predicting lifestyles and emergence of pathogens.</title>
        <authorList>
            <person name="Haridas S."/>
            <person name="Albert R."/>
            <person name="Binder M."/>
            <person name="Bloem J."/>
            <person name="Labutti K."/>
            <person name="Salamov A."/>
            <person name="Andreopoulos B."/>
            <person name="Baker S."/>
            <person name="Barry K."/>
            <person name="Bills G."/>
            <person name="Bluhm B."/>
            <person name="Cannon C."/>
            <person name="Castanera R."/>
            <person name="Culley D."/>
            <person name="Daum C."/>
            <person name="Ezra D."/>
            <person name="Gonzalez J."/>
            <person name="Henrissat B."/>
            <person name="Kuo A."/>
            <person name="Liang C."/>
            <person name="Lipzen A."/>
            <person name="Lutzoni F."/>
            <person name="Magnuson J."/>
            <person name="Mondo S."/>
            <person name="Nolan M."/>
            <person name="Ohm R."/>
            <person name="Pangilinan J."/>
            <person name="Park H.-J."/>
            <person name="Ramirez L."/>
            <person name="Alfaro M."/>
            <person name="Sun H."/>
            <person name="Tritt A."/>
            <person name="Yoshinaga Y."/>
            <person name="Zwiers L.-H."/>
            <person name="Turgeon B."/>
            <person name="Goodwin S."/>
            <person name="Spatafora J."/>
            <person name="Crous P."/>
            <person name="Grigoriev I."/>
        </authorList>
    </citation>
    <scope>NUCLEOTIDE SEQUENCE</scope>
    <source>
        <strain evidence="2">CBS 116435</strain>
    </source>
</reference>
<dbReference type="PANTHER" id="PTHR28254:SF1">
    <property type="entry name" value="CYTOCHROME B-C1 COMPLEX SUBUNIT 10, MITOCHONDRIAL"/>
    <property type="match status" value="1"/>
</dbReference>
<dbReference type="PANTHER" id="PTHR28254">
    <property type="entry name" value="CYTOCHROME B-C1 COMPLEX SUBUNIT 10"/>
    <property type="match status" value="1"/>
</dbReference>
<organism evidence="2 3">
    <name type="scientific">Polychaeton citri CBS 116435</name>
    <dbReference type="NCBI Taxonomy" id="1314669"/>
    <lineage>
        <taxon>Eukaryota</taxon>
        <taxon>Fungi</taxon>
        <taxon>Dikarya</taxon>
        <taxon>Ascomycota</taxon>
        <taxon>Pezizomycotina</taxon>
        <taxon>Dothideomycetes</taxon>
        <taxon>Dothideomycetidae</taxon>
        <taxon>Capnodiales</taxon>
        <taxon>Capnodiaceae</taxon>
        <taxon>Polychaeton</taxon>
    </lineage>
</organism>
<sequence length="109" mass="12049">MLPTFARRAQFGAQFDGTGGLQPWRQKPSYETFKSQYGPKYKVAPNFHGISAGRAVRFGITASGFGVVAGAVALFFLNDVPRVRHDILEKVPFIGGFYHKEVAPEDNPF</sequence>
<keyword evidence="1" id="KW-1133">Transmembrane helix</keyword>
<keyword evidence="1" id="KW-0812">Transmembrane</keyword>
<dbReference type="EMBL" id="MU003778">
    <property type="protein sequence ID" value="KAF2723185.1"/>
    <property type="molecule type" value="Genomic_DNA"/>
</dbReference>
<accession>A0A9P4QBK9</accession>
<keyword evidence="3" id="KW-1185">Reference proteome</keyword>
<evidence type="ECO:0000313" key="2">
    <source>
        <dbReference type="EMBL" id="KAF2723185.1"/>
    </source>
</evidence>
<proteinExistence type="predicted"/>
<dbReference type="GO" id="GO:0005739">
    <property type="term" value="C:mitochondrion"/>
    <property type="evidence" value="ECO:0007669"/>
    <property type="project" value="GOC"/>
</dbReference>
<evidence type="ECO:0000256" key="1">
    <source>
        <dbReference type="SAM" id="Phobius"/>
    </source>
</evidence>
<dbReference type="Proteomes" id="UP000799441">
    <property type="component" value="Unassembled WGS sequence"/>
</dbReference>
<gene>
    <name evidence="2" type="ORF">K431DRAFT_243804</name>
</gene>
<dbReference type="AlphaFoldDB" id="A0A9P4QBK9"/>
<comment type="caution">
    <text evidence="2">The sequence shown here is derived from an EMBL/GenBank/DDBJ whole genome shotgun (WGS) entry which is preliminary data.</text>
</comment>
<name>A0A9P4QBK9_9PEZI</name>
<feature type="transmembrane region" description="Helical" evidence="1">
    <location>
        <begin position="55"/>
        <end position="77"/>
    </location>
</feature>
<dbReference type="OrthoDB" id="2391627at2759"/>
<dbReference type="GO" id="GO:0006122">
    <property type="term" value="P:mitochondrial electron transport, ubiquinol to cytochrome c"/>
    <property type="evidence" value="ECO:0007669"/>
    <property type="project" value="InterPro"/>
</dbReference>
<keyword evidence="1" id="KW-0472">Membrane</keyword>
<dbReference type="InterPro" id="IPR019182">
    <property type="entry name" value="Cytochrome_b-c1_su10_fun"/>
</dbReference>
<evidence type="ECO:0000313" key="3">
    <source>
        <dbReference type="Proteomes" id="UP000799441"/>
    </source>
</evidence>
<dbReference type="Pfam" id="PF09796">
    <property type="entry name" value="QCR10"/>
    <property type="match status" value="1"/>
</dbReference>
<evidence type="ECO:0008006" key="4">
    <source>
        <dbReference type="Google" id="ProtNLM"/>
    </source>
</evidence>